<name>A0ABS2DNL3_9BACI</name>
<feature type="chain" id="PRO_5046896831" evidence="1">
    <location>
        <begin position="28"/>
        <end position="147"/>
    </location>
</feature>
<feature type="signal peptide" evidence="1">
    <location>
        <begin position="1"/>
        <end position="27"/>
    </location>
</feature>
<comment type="caution">
    <text evidence="2">The sequence shown here is derived from an EMBL/GenBank/DDBJ whole genome shotgun (WGS) entry which is preliminary data.</text>
</comment>
<reference evidence="2 3" key="1">
    <citation type="submission" date="2021-02" db="EMBL/GenBank/DDBJ databases">
        <title>Bacillus sp. RD4P76, an endophyte from a halophyte.</title>
        <authorList>
            <person name="Sun J.-Q."/>
        </authorList>
    </citation>
    <scope>NUCLEOTIDE SEQUENCE [LARGE SCALE GENOMIC DNA]</scope>
    <source>
        <strain evidence="2 3">RD4P76</strain>
    </source>
</reference>
<dbReference type="RefSeq" id="WP_204204493.1">
    <property type="nucleotide sequence ID" value="NZ_JAFELM010000039.1"/>
</dbReference>
<dbReference type="Proteomes" id="UP001518925">
    <property type="component" value="Unassembled WGS sequence"/>
</dbReference>
<evidence type="ECO:0000313" key="3">
    <source>
        <dbReference type="Proteomes" id="UP001518925"/>
    </source>
</evidence>
<keyword evidence="3" id="KW-1185">Reference proteome</keyword>
<dbReference type="EMBL" id="JAFELM010000039">
    <property type="protein sequence ID" value="MBM6619138.1"/>
    <property type="molecule type" value="Genomic_DNA"/>
</dbReference>
<protein>
    <submittedName>
        <fullName evidence="2">Uncharacterized protein</fullName>
    </submittedName>
</protein>
<proteinExistence type="predicted"/>
<organism evidence="2 3">
    <name type="scientific">Bacillus suaedaesalsae</name>
    <dbReference type="NCBI Taxonomy" id="2810349"/>
    <lineage>
        <taxon>Bacteria</taxon>
        <taxon>Bacillati</taxon>
        <taxon>Bacillota</taxon>
        <taxon>Bacilli</taxon>
        <taxon>Bacillales</taxon>
        <taxon>Bacillaceae</taxon>
        <taxon>Bacillus</taxon>
    </lineage>
</organism>
<evidence type="ECO:0000256" key="1">
    <source>
        <dbReference type="SAM" id="SignalP"/>
    </source>
</evidence>
<keyword evidence="1" id="KW-0732">Signal</keyword>
<evidence type="ECO:0000313" key="2">
    <source>
        <dbReference type="EMBL" id="MBM6619138.1"/>
    </source>
</evidence>
<accession>A0ABS2DNL3</accession>
<gene>
    <name evidence="2" type="ORF">JR050_15830</name>
</gene>
<sequence>MKREFKKKVASVTIAVGILTATGTIFANTDAGAHLSSWYKESLQKQTDTMVSASIEDMNISIRSFKGFVSNTKEDVSSLVNEFNEKIIFETESDIKNHQIHYQNQLKETKKNLQSVNFDQYSKEVQKREEQAIVDETEAILADVLGN</sequence>